<dbReference type="Pfam" id="PF01556">
    <property type="entry name" value="DnaJ_C"/>
    <property type="match status" value="1"/>
</dbReference>
<evidence type="ECO:0000256" key="14">
    <source>
        <dbReference type="PROSITE-ProRule" id="PRU00546"/>
    </source>
</evidence>
<comment type="similarity">
    <text evidence="11 13">Belongs to the DnaJ family.</text>
</comment>
<dbReference type="Proteomes" id="UP000824260">
    <property type="component" value="Unassembled WGS sequence"/>
</dbReference>
<dbReference type="CDD" id="cd10719">
    <property type="entry name" value="DnaJ_zf"/>
    <property type="match status" value="1"/>
</dbReference>
<dbReference type="CDD" id="cd06257">
    <property type="entry name" value="DnaJ"/>
    <property type="match status" value="1"/>
</dbReference>
<name>A0A9D1CXM5_9FIRM</name>
<feature type="binding site" evidence="13">
    <location>
        <position position="211"/>
    </location>
    <ligand>
        <name>Zn(2+)</name>
        <dbReference type="ChEBI" id="CHEBI:29105"/>
        <label>1</label>
    </ligand>
</feature>
<dbReference type="AlphaFoldDB" id="A0A9D1CXM5"/>
<dbReference type="InterPro" id="IPR002939">
    <property type="entry name" value="DnaJ_C"/>
</dbReference>
<keyword evidence="5 13" id="KW-0479">Metal-binding</keyword>
<sequence length="385" mass="41751">MAKRDYYEVLGVERTADEAAIKAAYRKLAKKLHPDVNPGDKDAEEKFKEVNEAYQVLSDPKKRAQYDRFGHQQPGAGGAGGGYGDFSGFGGFGGFDVEDIFSSFFGGGFGGGSRARREQGPTPGADLRYDITISFEEAAKGCEKDINLVRDEACPNCHGTGAKPGTQPQSCPTCQGTGQVRTTSNTPFGTIQNVRTCPNCHGSGQIVSDPCPKCNGRGKVRSSKRRTVRIPAGIDNGQIVTIRGQGEAGERGGEPGDLLIVVTVRPHRLFKRQGTDLYLEMPLTFTQAALGVETDVPTLDRPVKYRFPEGTQPGQTFRIRGQGIPSLRGGGKGDLYVTVNVEIPKKLTEKQKNILRQFDGTVTGQEYEQKKSFFDRVKEAFGGNS</sequence>
<dbReference type="InterPro" id="IPR008971">
    <property type="entry name" value="HSP40/DnaJ_pept-bd"/>
</dbReference>
<dbReference type="Pfam" id="PF00226">
    <property type="entry name" value="DnaJ"/>
    <property type="match status" value="1"/>
</dbReference>
<dbReference type="GO" id="GO:0042026">
    <property type="term" value="P:protein refolding"/>
    <property type="evidence" value="ECO:0007669"/>
    <property type="project" value="TreeGrafter"/>
</dbReference>
<dbReference type="FunFam" id="2.10.230.10:FF:000002">
    <property type="entry name" value="Molecular chaperone DnaJ"/>
    <property type="match status" value="1"/>
</dbReference>
<dbReference type="FunFam" id="1.10.287.110:FF:000031">
    <property type="entry name" value="Molecular chaperone DnaJ"/>
    <property type="match status" value="1"/>
</dbReference>
<feature type="repeat" description="CXXCXGXG motif" evidence="13">
    <location>
        <begin position="197"/>
        <end position="204"/>
    </location>
</feature>
<dbReference type="PROSITE" id="PS51188">
    <property type="entry name" value="ZF_CR"/>
    <property type="match status" value="1"/>
</dbReference>
<dbReference type="Pfam" id="PF00684">
    <property type="entry name" value="DnaJ_CXXCXGXG"/>
    <property type="match status" value="1"/>
</dbReference>
<proteinExistence type="inferred from homology"/>
<comment type="caution">
    <text evidence="17">The sequence shown here is derived from an EMBL/GenBank/DDBJ whole genome shotgun (WGS) entry which is preliminary data.</text>
</comment>
<evidence type="ECO:0000256" key="9">
    <source>
        <dbReference type="ARBA" id="ARBA00023016"/>
    </source>
</evidence>
<comment type="cofactor">
    <cofactor evidence="13">
        <name>Zn(2+)</name>
        <dbReference type="ChEBI" id="CHEBI:29105"/>
    </cofactor>
    <text evidence="13">Binds 2 Zn(2+) ions per monomer.</text>
</comment>
<keyword evidence="4 13" id="KW-0235">DNA replication</keyword>
<gene>
    <name evidence="13 17" type="primary">dnaJ</name>
    <name evidence="17" type="ORF">IAA52_12270</name>
</gene>
<feature type="binding site" evidence="13">
    <location>
        <position position="157"/>
    </location>
    <ligand>
        <name>Zn(2+)</name>
        <dbReference type="ChEBI" id="CHEBI:29105"/>
        <label>1</label>
    </ligand>
</feature>
<feature type="binding site" evidence="13">
    <location>
        <position position="214"/>
    </location>
    <ligand>
        <name>Zn(2+)</name>
        <dbReference type="ChEBI" id="CHEBI:29105"/>
        <label>1</label>
    </ligand>
</feature>
<accession>A0A9D1CXM5</accession>
<evidence type="ECO:0000256" key="3">
    <source>
        <dbReference type="ARBA" id="ARBA00022490"/>
    </source>
</evidence>
<keyword evidence="9 13" id="KW-0346">Stress response</keyword>
<keyword evidence="7 13" id="KW-0863">Zinc-finger</keyword>
<dbReference type="PANTHER" id="PTHR43096:SF52">
    <property type="entry name" value="DNAJ HOMOLOG 1, MITOCHONDRIAL-RELATED"/>
    <property type="match status" value="1"/>
</dbReference>
<dbReference type="Gene3D" id="1.10.287.110">
    <property type="entry name" value="DnaJ domain"/>
    <property type="match status" value="1"/>
</dbReference>
<dbReference type="PRINTS" id="PR00625">
    <property type="entry name" value="JDOMAIN"/>
</dbReference>
<dbReference type="GO" id="GO:0006260">
    <property type="term" value="P:DNA replication"/>
    <property type="evidence" value="ECO:0007669"/>
    <property type="project" value="UniProtKB-KW"/>
</dbReference>
<evidence type="ECO:0000256" key="4">
    <source>
        <dbReference type="ARBA" id="ARBA00022705"/>
    </source>
</evidence>
<evidence type="ECO:0000259" key="15">
    <source>
        <dbReference type="PROSITE" id="PS50076"/>
    </source>
</evidence>
<feature type="binding site" evidence="13">
    <location>
        <position position="171"/>
    </location>
    <ligand>
        <name>Zn(2+)</name>
        <dbReference type="ChEBI" id="CHEBI:29105"/>
        <label>2</label>
    </ligand>
</feature>
<feature type="binding site" evidence="13">
    <location>
        <position position="174"/>
    </location>
    <ligand>
        <name>Zn(2+)</name>
        <dbReference type="ChEBI" id="CHEBI:29105"/>
        <label>2</label>
    </ligand>
</feature>
<evidence type="ECO:0000256" key="7">
    <source>
        <dbReference type="ARBA" id="ARBA00022771"/>
    </source>
</evidence>
<dbReference type="GO" id="GO:0009408">
    <property type="term" value="P:response to heat"/>
    <property type="evidence" value="ECO:0007669"/>
    <property type="project" value="InterPro"/>
</dbReference>
<feature type="binding site" evidence="13">
    <location>
        <position position="154"/>
    </location>
    <ligand>
        <name>Zn(2+)</name>
        <dbReference type="ChEBI" id="CHEBI:29105"/>
        <label>1</label>
    </ligand>
</feature>
<dbReference type="SMART" id="SM00271">
    <property type="entry name" value="DnaJ"/>
    <property type="match status" value="1"/>
</dbReference>
<dbReference type="InterPro" id="IPR018253">
    <property type="entry name" value="DnaJ_domain_CS"/>
</dbReference>
<dbReference type="PROSITE" id="PS50076">
    <property type="entry name" value="DNAJ_2"/>
    <property type="match status" value="1"/>
</dbReference>
<dbReference type="InterPro" id="IPR036410">
    <property type="entry name" value="HSP_DnaJ_Cys-rich_dom_sf"/>
</dbReference>
<evidence type="ECO:0000259" key="16">
    <source>
        <dbReference type="PROSITE" id="PS51188"/>
    </source>
</evidence>
<feature type="repeat" description="CXXCXGXG motif" evidence="13">
    <location>
        <begin position="211"/>
        <end position="218"/>
    </location>
</feature>
<keyword evidence="6 13" id="KW-0677">Repeat</keyword>
<dbReference type="GO" id="GO:0031072">
    <property type="term" value="F:heat shock protein binding"/>
    <property type="evidence" value="ECO:0007669"/>
    <property type="project" value="InterPro"/>
</dbReference>
<dbReference type="SUPFAM" id="SSF46565">
    <property type="entry name" value="Chaperone J-domain"/>
    <property type="match status" value="1"/>
</dbReference>
<dbReference type="NCBIfam" id="TIGR02349">
    <property type="entry name" value="DnaJ_bact"/>
    <property type="match status" value="1"/>
</dbReference>
<reference evidence="17" key="2">
    <citation type="journal article" date="2021" name="PeerJ">
        <title>Extensive microbial diversity within the chicken gut microbiome revealed by metagenomics and culture.</title>
        <authorList>
            <person name="Gilroy R."/>
            <person name="Ravi A."/>
            <person name="Getino M."/>
            <person name="Pursley I."/>
            <person name="Horton D.L."/>
            <person name="Alikhan N.F."/>
            <person name="Baker D."/>
            <person name="Gharbi K."/>
            <person name="Hall N."/>
            <person name="Watson M."/>
            <person name="Adriaenssens E.M."/>
            <person name="Foster-Nyarko E."/>
            <person name="Jarju S."/>
            <person name="Secka A."/>
            <person name="Antonio M."/>
            <person name="Oren A."/>
            <person name="Chaudhuri R.R."/>
            <person name="La Ragione R."/>
            <person name="Hildebrand F."/>
            <person name="Pallen M.J."/>
        </authorList>
    </citation>
    <scope>NUCLEOTIDE SEQUENCE</scope>
    <source>
        <strain evidence="17">ChiSjej6B24-2974</strain>
    </source>
</reference>
<evidence type="ECO:0000256" key="13">
    <source>
        <dbReference type="HAMAP-Rule" id="MF_01152"/>
    </source>
</evidence>
<evidence type="ECO:0000256" key="5">
    <source>
        <dbReference type="ARBA" id="ARBA00022723"/>
    </source>
</evidence>
<keyword evidence="3 13" id="KW-0963">Cytoplasm</keyword>
<dbReference type="GO" id="GO:0005524">
    <property type="term" value="F:ATP binding"/>
    <property type="evidence" value="ECO:0007669"/>
    <property type="project" value="InterPro"/>
</dbReference>
<keyword evidence="8 13" id="KW-0862">Zinc</keyword>
<dbReference type="InterPro" id="IPR001305">
    <property type="entry name" value="HSP_DnaJ_Cys-rich_dom"/>
</dbReference>
<feature type="domain" description="J" evidence="15">
    <location>
        <begin position="5"/>
        <end position="70"/>
    </location>
</feature>
<dbReference type="InterPro" id="IPR036869">
    <property type="entry name" value="J_dom_sf"/>
</dbReference>
<protein>
    <recommendedName>
        <fullName evidence="12 13">Chaperone protein DnaJ</fullName>
    </recommendedName>
</protein>
<dbReference type="GO" id="GO:0051082">
    <property type="term" value="F:unfolded protein binding"/>
    <property type="evidence" value="ECO:0007669"/>
    <property type="project" value="UniProtKB-UniRule"/>
</dbReference>
<comment type="function">
    <text evidence="13">Participates actively in the response to hyperosmotic and heat shock by preventing the aggregation of stress-denatured proteins and by disaggregating proteins, also in an autonomous, DnaK-independent fashion. Unfolded proteins bind initially to DnaJ; upon interaction with the DnaJ-bound protein, DnaK hydrolyzes its bound ATP, resulting in the formation of a stable complex. GrpE releases ADP from DnaK; ATP binding to DnaK triggers the release of the substrate protein, thus completing the reaction cycle. Several rounds of ATP-dependent interactions between DnaJ, DnaK and GrpE are required for fully efficient folding. Also involved, together with DnaK and GrpE, in the DNA replication of plasmids through activation of initiation proteins.</text>
</comment>
<dbReference type="FunFam" id="2.60.260.20:FF:000004">
    <property type="entry name" value="Molecular chaperone DnaJ"/>
    <property type="match status" value="1"/>
</dbReference>
<organism evidence="17 18">
    <name type="scientific">Candidatus Pullichristensenella stercorigallinarum</name>
    <dbReference type="NCBI Taxonomy" id="2840909"/>
    <lineage>
        <taxon>Bacteria</taxon>
        <taxon>Bacillati</taxon>
        <taxon>Bacillota</taxon>
        <taxon>Clostridia</taxon>
        <taxon>Candidatus Pullichristensenella</taxon>
    </lineage>
</organism>
<dbReference type="PROSITE" id="PS00636">
    <property type="entry name" value="DNAJ_1"/>
    <property type="match status" value="1"/>
</dbReference>
<evidence type="ECO:0000313" key="17">
    <source>
        <dbReference type="EMBL" id="HIQ83858.1"/>
    </source>
</evidence>
<dbReference type="GO" id="GO:0005737">
    <property type="term" value="C:cytoplasm"/>
    <property type="evidence" value="ECO:0007669"/>
    <property type="project" value="UniProtKB-SubCell"/>
</dbReference>
<feature type="binding site" evidence="13">
    <location>
        <position position="197"/>
    </location>
    <ligand>
        <name>Zn(2+)</name>
        <dbReference type="ChEBI" id="CHEBI:29105"/>
        <label>2</label>
    </ligand>
</feature>
<keyword evidence="10 13" id="KW-0143">Chaperone</keyword>
<evidence type="ECO:0000256" key="2">
    <source>
        <dbReference type="ARBA" id="ARBA00011738"/>
    </source>
</evidence>
<dbReference type="SUPFAM" id="SSF49493">
    <property type="entry name" value="HSP40/DnaJ peptide-binding domain"/>
    <property type="match status" value="2"/>
</dbReference>
<dbReference type="InterPro" id="IPR001623">
    <property type="entry name" value="DnaJ_domain"/>
</dbReference>
<evidence type="ECO:0000256" key="12">
    <source>
        <dbReference type="ARBA" id="ARBA00067609"/>
    </source>
</evidence>
<comment type="subcellular location">
    <subcellularLocation>
        <location evidence="1 13">Cytoplasm</location>
    </subcellularLocation>
</comment>
<comment type="subunit">
    <text evidence="2 13">Homodimer.</text>
</comment>
<feature type="binding site" evidence="13">
    <location>
        <position position="200"/>
    </location>
    <ligand>
        <name>Zn(2+)</name>
        <dbReference type="ChEBI" id="CHEBI:29105"/>
        <label>2</label>
    </ligand>
</feature>
<feature type="repeat" description="CXXCXGXG motif" evidence="13">
    <location>
        <begin position="171"/>
        <end position="178"/>
    </location>
</feature>
<dbReference type="CDD" id="cd10747">
    <property type="entry name" value="DnaJ_C"/>
    <property type="match status" value="1"/>
</dbReference>
<evidence type="ECO:0000256" key="8">
    <source>
        <dbReference type="ARBA" id="ARBA00022833"/>
    </source>
</evidence>
<dbReference type="NCBIfam" id="NF008035">
    <property type="entry name" value="PRK10767.1"/>
    <property type="match status" value="1"/>
</dbReference>
<dbReference type="PANTHER" id="PTHR43096">
    <property type="entry name" value="DNAJ HOMOLOG 1, MITOCHONDRIAL-RELATED"/>
    <property type="match status" value="1"/>
</dbReference>
<reference evidence="17" key="1">
    <citation type="submission" date="2020-10" db="EMBL/GenBank/DDBJ databases">
        <authorList>
            <person name="Gilroy R."/>
        </authorList>
    </citation>
    <scope>NUCLEOTIDE SEQUENCE</scope>
    <source>
        <strain evidence="17">ChiSjej6B24-2974</strain>
    </source>
</reference>
<dbReference type="EMBL" id="DVFZ01000116">
    <property type="protein sequence ID" value="HIQ83858.1"/>
    <property type="molecule type" value="Genomic_DNA"/>
</dbReference>
<dbReference type="InterPro" id="IPR012724">
    <property type="entry name" value="DnaJ"/>
</dbReference>
<evidence type="ECO:0000256" key="6">
    <source>
        <dbReference type="ARBA" id="ARBA00022737"/>
    </source>
</evidence>
<dbReference type="Gene3D" id="2.60.260.20">
    <property type="entry name" value="Urease metallochaperone UreE, N-terminal domain"/>
    <property type="match status" value="2"/>
</dbReference>
<feature type="zinc finger region" description="CR-type" evidence="14">
    <location>
        <begin position="141"/>
        <end position="223"/>
    </location>
</feature>
<evidence type="ECO:0000313" key="18">
    <source>
        <dbReference type="Proteomes" id="UP000824260"/>
    </source>
</evidence>
<evidence type="ECO:0000256" key="10">
    <source>
        <dbReference type="ARBA" id="ARBA00023186"/>
    </source>
</evidence>
<comment type="domain">
    <text evidence="13">The J domain is necessary and sufficient to stimulate DnaK ATPase activity. Zinc center 1 plays an important role in the autonomous, DnaK-independent chaperone activity of DnaJ. Zinc center 2 is essential for interaction with DnaK and for DnaJ activity.</text>
</comment>
<evidence type="ECO:0000256" key="11">
    <source>
        <dbReference type="ARBA" id="ARBA00061004"/>
    </source>
</evidence>
<feature type="domain" description="CR-type" evidence="16">
    <location>
        <begin position="141"/>
        <end position="223"/>
    </location>
</feature>
<dbReference type="SUPFAM" id="SSF57938">
    <property type="entry name" value="DnaJ/Hsp40 cysteine-rich domain"/>
    <property type="match status" value="1"/>
</dbReference>
<evidence type="ECO:0000256" key="1">
    <source>
        <dbReference type="ARBA" id="ARBA00004496"/>
    </source>
</evidence>
<feature type="repeat" description="CXXCXGXG motif" evidence="13">
    <location>
        <begin position="154"/>
        <end position="161"/>
    </location>
</feature>
<dbReference type="Gene3D" id="2.10.230.10">
    <property type="entry name" value="Heat shock protein DnaJ, cysteine-rich domain"/>
    <property type="match status" value="1"/>
</dbReference>
<dbReference type="GO" id="GO:0008270">
    <property type="term" value="F:zinc ion binding"/>
    <property type="evidence" value="ECO:0007669"/>
    <property type="project" value="UniProtKB-UniRule"/>
</dbReference>
<dbReference type="HAMAP" id="MF_01152">
    <property type="entry name" value="DnaJ"/>
    <property type="match status" value="1"/>
</dbReference>